<evidence type="ECO:0000313" key="4">
    <source>
        <dbReference type="EMBL" id="RTH28419.1"/>
    </source>
</evidence>
<feature type="domain" description="Lantibiotic dehydratase N-terminal" evidence="1">
    <location>
        <begin position="42"/>
        <end position="675"/>
    </location>
</feature>
<dbReference type="Proteomes" id="UP000287155">
    <property type="component" value="Unassembled WGS sequence"/>
</dbReference>
<dbReference type="EMBL" id="PELM01000006">
    <property type="protein sequence ID" value="RTH05453.1"/>
    <property type="molecule type" value="Genomic_DNA"/>
</dbReference>
<dbReference type="EMBL" id="PEMJ01000376">
    <property type="protein sequence ID" value="RTI10627.1"/>
    <property type="molecule type" value="Genomic_DNA"/>
</dbReference>
<evidence type="ECO:0000259" key="2">
    <source>
        <dbReference type="Pfam" id="PF14028"/>
    </source>
</evidence>
<dbReference type="EMBL" id="PEMG01000007">
    <property type="protein sequence ID" value="RTI13033.1"/>
    <property type="molecule type" value="Genomic_DNA"/>
</dbReference>
<dbReference type="InterPro" id="IPR023809">
    <property type="entry name" value="Thiopep_bacteriocin_synth_dom"/>
</dbReference>
<evidence type="ECO:0000313" key="10">
    <source>
        <dbReference type="Proteomes" id="UP000286928"/>
    </source>
</evidence>
<evidence type="ECO:0000313" key="13">
    <source>
        <dbReference type="Proteomes" id="UP000287962"/>
    </source>
</evidence>
<gene>
    <name evidence="6" type="ORF">CSW25_00245</name>
    <name evidence="7" type="ORF">CSW27_13995</name>
    <name evidence="8" type="ORF">CSW30_00320</name>
    <name evidence="5" type="ORF">CSW33_08565</name>
    <name evidence="4" type="ORF">CSW40_00920</name>
    <name evidence="3" type="ORF">CSW50_00255</name>
</gene>
<evidence type="ECO:0000313" key="5">
    <source>
        <dbReference type="EMBL" id="RTH31228.1"/>
    </source>
</evidence>
<dbReference type="NCBIfam" id="TIGR03891">
    <property type="entry name" value="thiopep_ocin"/>
    <property type="match status" value="1"/>
</dbReference>
<feature type="domain" description="Thiopeptide-type bacteriocin biosynthesis" evidence="2">
    <location>
        <begin position="743"/>
        <end position="1007"/>
    </location>
</feature>
<reference evidence="6" key="1">
    <citation type="submission" date="2017-10" db="EMBL/GenBank/DDBJ databases">
        <authorList>
            <person name="Wilpiszeski R.L."/>
            <person name="Zhidan Z."/>
            <person name="House C.H."/>
        </authorList>
    </citation>
    <scope>NUCLEOTIDE SEQUENCE</scope>
    <source>
        <strain evidence="6">12_S12</strain>
    </source>
</reference>
<sequence length="1025" mass="116750">MIWGCTVQGAMVRVPLFPVEWYLQALSAPDGLADYLLEILREPAFMEALWLASPSLAREAERWRDGEKAPGTSQLLGLLRYLIRATTRPTPFGLFAGVAFVPIEEQTRLRLAGLGSHQKRARLDYGQALAFVQSLERDPALRSELYVYANPALLRWYSRIRVTCRDGYGRGQDPGQAWIRLTDPVQVILEYAARPVQYGDLIRRLQERYPQSSEVDIDLFLLKLLDESVLLSTLRPPLTEMEPHSYLARMIPPTSPPSETTERVLQASRLIQEINATKIGEGTKLLKALYEEFGLQQGDRQHLIQMDLRLGLEEASLSHQVIAPLQKAARLLAQLFGTRSPAEASLRQYAQAFLERYGLREVPLLELLDEELGLGPPPGYHNPPPRRSWARSALPEPPELREIYHILAEQVSLCLREGRLDLDLEDVALPQSELEVALPPAVEVFFSIHGEGETPTLVISPAGFVTSRGGVFGRFAYIDERFHQMLRALAEEEVHRYPDYAFAEVVYSDRVGHHTNVALHPSLYPYQIAVGVAPSVPFERQIPLSELMVGVDGQRFYVYSPSLDRIVLPRAPHVLNPQLAPNSVRFLREVGEQGLAVVPTWQWGPLSTLPFLPRVRLGQVVLAPARWRLPRPLPRDLGALDRWRAQWQVPRYVYIGSHDNRLLLDLDHPACFELLRREAPEYVEEAPDPHSAWVSGGSGHHMAEYVLRLPLGSAGESYPQRAARSVQSLDPVRRMRFPGQRVIYLKLYGPATFQNDILFALHQFLKEHGSPNWFFVRYQDPDDHLRVRIFGKEGELGEFLSRFSREAHRYAENGFLLRWATDTYEPEFERYGGEAGLAVCEEIFCVETRALLELFALKPPLPLRELALFSVDGLLEGLGMSAKDRYHLYHKLVEVHLKDLGQAGKEKIQQWKREFGQARSRLWQVMSWFRGGTVGSGPPADQPAKWYGDFKTQLGPLGRALQELERRHMLLYPIGHVAASLIHMNANRLGLFQDEEHRLTYFLYALYDGFRHYIPATLPLTWEEI</sequence>
<dbReference type="Pfam" id="PF04738">
    <property type="entry name" value="Lant_dehydr_N"/>
    <property type="match status" value="1"/>
</dbReference>
<dbReference type="Proteomes" id="UP000287962">
    <property type="component" value="Unassembled WGS sequence"/>
</dbReference>
<dbReference type="EMBL" id="PELW01000019">
    <property type="protein sequence ID" value="RTH28419.1"/>
    <property type="molecule type" value="Genomic_DNA"/>
</dbReference>
<proteinExistence type="predicted"/>
<dbReference type="Proteomes" id="UP000286712">
    <property type="component" value="Unassembled WGS sequence"/>
</dbReference>
<evidence type="ECO:0000313" key="12">
    <source>
        <dbReference type="Proteomes" id="UP000287173"/>
    </source>
</evidence>
<dbReference type="Proteomes" id="UP000287173">
    <property type="component" value="Unassembled WGS sequence"/>
</dbReference>
<evidence type="ECO:0000259" key="1">
    <source>
        <dbReference type="Pfam" id="PF04738"/>
    </source>
</evidence>
<evidence type="ECO:0000313" key="11">
    <source>
        <dbReference type="Proteomes" id="UP000287155"/>
    </source>
</evidence>
<dbReference type="EMBL" id="PEML01000005">
    <property type="protein sequence ID" value="RTI10228.1"/>
    <property type="molecule type" value="Genomic_DNA"/>
</dbReference>
<evidence type="ECO:0000313" key="3">
    <source>
        <dbReference type="EMBL" id="RTH05453.1"/>
    </source>
</evidence>
<dbReference type="InterPro" id="IPR006827">
    <property type="entry name" value="Lant_deHydtase_N"/>
</dbReference>
<evidence type="ECO:0000313" key="9">
    <source>
        <dbReference type="Proteomes" id="UP000286712"/>
    </source>
</evidence>
<evidence type="ECO:0000313" key="7">
    <source>
        <dbReference type="EMBL" id="RTI10627.1"/>
    </source>
</evidence>
<evidence type="ECO:0000313" key="14">
    <source>
        <dbReference type="Proteomes" id="UP000288082"/>
    </source>
</evidence>
<dbReference type="Proteomes" id="UP000286928">
    <property type="component" value="Unassembled WGS sequence"/>
</dbReference>
<accession>A0A430UR56</accession>
<dbReference type="AlphaFoldDB" id="A0A430UR56"/>
<dbReference type="EMBL" id="PEMD01000276">
    <property type="protein sequence ID" value="RTH31228.1"/>
    <property type="molecule type" value="Genomic_DNA"/>
</dbReference>
<dbReference type="Pfam" id="PF14028">
    <property type="entry name" value="Lant_dehydr_C"/>
    <property type="match status" value="1"/>
</dbReference>
<comment type="caution">
    <text evidence="7">The sequence shown here is derived from an EMBL/GenBank/DDBJ whole genome shotgun (WGS) entry which is preliminary data.</text>
</comment>
<name>A0A430UR56_THESC</name>
<dbReference type="Proteomes" id="UP000288082">
    <property type="component" value="Unassembled WGS sequence"/>
</dbReference>
<evidence type="ECO:0008006" key="15">
    <source>
        <dbReference type="Google" id="ProtNLM"/>
    </source>
</evidence>
<protein>
    <recommendedName>
        <fullName evidence="15">Lantibiotic dehydratase</fullName>
    </recommendedName>
</protein>
<organism evidence="7 11">
    <name type="scientific">Thermus scotoductus</name>
    <dbReference type="NCBI Taxonomy" id="37636"/>
    <lineage>
        <taxon>Bacteria</taxon>
        <taxon>Thermotogati</taxon>
        <taxon>Deinococcota</taxon>
        <taxon>Deinococci</taxon>
        <taxon>Thermales</taxon>
        <taxon>Thermaceae</taxon>
        <taxon>Thermus</taxon>
    </lineage>
</organism>
<evidence type="ECO:0000313" key="8">
    <source>
        <dbReference type="EMBL" id="RTI13033.1"/>
    </source>
</evidence>
<evidence type="ECO:0000313" key="6">
    <source>
        <dbReference type="EMBL" id="RTI10228.1"/>
    </source>
</evidence>
<keyword evidence="13" id="KW-1185">Reference proteome</keyword>
<reference evidence="9 10" key="2">
    <citation type="journal article" date="2019" name="Extremophiles">
        <title>Biogeography of thermophiles and predominance of Thermus scotoductus in domestic water heaters.</title>
        <authorList>
            <person name="Wilpiszeski R.L."/>
            <person name="Zhang Z."/>
            <person name="House C.H."/>
        </authorList>
    </citation>
    <scope>NUCLEOTIDE SEQUENCE [LARGE SCALE GENOMIC DNA]</scope>
    <source>
        <strain evidence="6 13">12_S12</strain>
        <strain evidence="7 11">14_S14</strain>
        <strain evidence="8 12">17_S17</strain>
        <strain evidence="5 10">20_S20</strain>
        <strain evidence="4 9">27_S27</strain>
        <strain evidence="3 14">38_S38</strain>
    </source>
</reference>